<gene>
    <name evidence="1" type="ORF">H9854_06970</name>
</gene>
<dbReference type="InterPro" id="IPR005358">
    <property type="entry name" value="Puta_zinc/iron-chelating_dom"/>
</dbReference>
<dbReference type="EMBL" id="DXFC01000205">
    <property type="protein sequence ID" value="HIX61955.1"/>
    <property type="molecule type" value="Genomic_DNA"/>
</dbReference>
<dbReference type="Pfam" id="PF03692">
    <property type="entry name" value="CxxCxxCC"/>
    <property type="match status" value="1"/>
</dbReference>
<protein>
    <submittedName>
        <fullName evidence="1">YkgJ family cysteine cluster protein</fullName>
    </submittedName>
</protein>
<dbReference type="PANTHER" id="PTHR36931">
    <property type="entry name" value="UPF0153 PROTEIN YEIW"/>
    <property type="match status" value="1"/>
</dbReference>
<reference evidence="1" key="2">
    <citation type="submission" date="2021-04" db="EMBL/GenBank/DDBJ databases">
        <authorList>
            <person name="Gilroy R."/>
        </authorList>
    </citation>
    <scope>NUCLEOTIDE SEQUENCE</scope>
    <source>
        <strain evidence="1">1193</strain>
    </source>
</reference>
<sequence>MKVISNLPKPGEKGPTPDTLASCRPGCGACCIAPSITSPIPGMPNGKPAGVRCVQLDESYLCRLFGDPRRPSVCAQFHFDRELCGSNRSQALERIAWLECGTSAG</sequence>
<dbReference type="Proteomes" id="UP000824248">
    <property type="component" value="Unassembled WGS sequence"/>
</dbReference>
<dbReference type="InterPro" id="IPR052572">
    <property type="entry name" value="UPF0153_domain"/>
</dbReference>
<reference evidence="1" key="1">
    <citation type="journal article" date="2021" name="PeerJ">
        <title>Extensive microbial diversity within the chicken gut microbiome revealed by metagenomics and culture.</title>
        <authorList>
            <person name="Gilroy R."/>
            <person name="Ravi A."/>
            <person name="Getino M."/>
            <person name="Pursley I."/>
            <person name="Horton D.L."/>
            <person name="Alikhan N.F."/>
            <person name="Baker D."/>
            <person name="Gharbi K."/>
            <person name="Hall N."/>
            <person name="Watson M."/>
            <person name="Adriaenssens E.M."/>
            <person name="Foster-Nyarko E."/>
            <person name="Jarju S."/>
            <person name="Secka A."/>
            <person name="Antonio M."/>
            <person name="Oren A."/>
            <person name="Chaudhuri R.R."/>
            <person name="La Ragione R."/>
            <person name="Hildebrand F."/>
            <person name="Pallen M.J."/>
        </authorList>
    </citation>
    <scope>NUCLEOTIDE SEQUENCE</scope>
    <source>
        <strain evidence="1">1193</strain>
    </source>
</reference>
<comment type="caution">
    <text evidence="1">The sequence shown here is derived from an EMBL/GenBank/DDBJ whole genome shotgun (WGS) entry which is preliminary data.</text>
</comment>
<evidence type="ECO:0000313" key="1">
    <source>
        <dbReference type="EMBL" id="HIX61955.1"/>
    </source>
</evidence>
<name>A0A9D1WMK8_9GAMM</name>
<evidence type="ECO:0000313" key="2">
    <source>
        <dbReference type="Proteomes" id="UP000824248"/>
    </source>
</evidence>
<dbReference type="PANTHER" id="PTHR36931:SF1">
    <property type="entry name" value="UPF0153 PROTEIN YEIW"/>
    <property type="match status" value="1"/>
</dbReference>
<organism evidence="1 2">
    <name type="scientific">Candidatus Halomonas stercoripullorum</name>
    <dbReference type="NCBI Taxonomy" id="2838617"/>
    <lineage>
        <taxon>Bacteria</taxon>
        <taxon>Pseudomonadati</taxon>
        <taxon>Pseudomonadota</taxon>
        <taxon>Gammaproteobacteria</taxon>
        <taxon>Oceanospirillales</taxon>
        <taxon>Halomonadaceae</taxon>
        <taxon>Halomonas</taxon>
    </lineage>
</organism>
<dbReference type="AlphaFoldDB" id="A0A9D1WMK8"/>
<proteinExistence type="predicted"/>
<accession>A0A9D1WMK8</accession>